<dbReference type="GO" id="GO:0016702">
    <property type="term" value="F:oxidoreductase activity, acting on single donors with incorporation of molecular oxygen, incorporation of two atoms of oxygen"/>
    <property type="evidence" value="ECO:0007669"/>
    <property type="project" value="InterPro"/>
</dbReference>
<dbReference type="Proteomes" id="UP001163850">
    <property type="component" value="Unassembled WGS sequence"/>
</dbReference>
<protein>
    <submittedName>
        <fullName evidence="1">Intradiol ring-cleavage dioxygenase</fullName>
    </submittedName>
</protein>
<gene>
    <name evidence="1" type="ORF">DFH05DRAFT_117821</name>
    <name evidence="2" type="ORF">F5890DRAFT_463499</name>
</gene>
<dbReference type="PANTHER" id="PTHR34315">
    <property type="match status" value="1"/>
</dbReference>
<accession>A0A9W8PBG3</accession>
<comment type="caution">
    <text evidence="1">The sequence shown here is derived from an EMBL/GenBank/DDBJ whole genome shotgun (WGS) entry which is preliminary data.</text>
</comment>
<evidence type="ECO:0000313" key="3">
    <source>
        <dbReference type="Proteomes" id="UP001142393"/>
    </source>
</evidence>
<keyword evidence="1" id="KW-0223">Dioxygenase</keyword>
<dbReference type="EMBL" id="JANVFU010000001">
    <property type="protein sequence ID" value="KAJ3750808.1"/>
    <property type="molecule type" value="Genomic_DNA"/>
</dbReference>
<accession>A0AA38Q6S9</accession>
<organism evidence="1 3">
    <name type="scientific">Lentinula detonsa</name>
    <dbReference type="NCBI Taxonomy" id="2804962"/>
    <lineage>
        <taxon>Eukaryota</taxon>
        <taxon>Fungi</taxon>
        <taxon>Dikarya</taxon>
        <taxon>Basidiomycota</taxon>
        <taxon>Agaricomycotina</taxon>
        <taxon>Agaricomycetes</taxon>
        <taxon>Agaricomycetidae</taxon>
        <taxon>Agaricales</taxon>
        <taxon>Marasmiineae</taxon>
        <taxon>Omphalotaceae</taxon>
        <taxon>Lentinula</taxon>
    </lineage>
</organism>
<proteinExistence type="predicted"/>
<evidence type="ECO:0000313" key="2">
    <source>
        <dbReference type="EMBL" id="KAJ3988416.1"/>
    </source>
</evidence>
<name>A0A9W8PBG3_9AGAR</name>
<reference evidence="1 3" key="3">
    <citation type="journal article" date="2023" name="Proc. Natl. Acad. Sci. U.S.A.">
        <title>A global phylogenomic analysis of the shiitake genus Lentinula.</title>
        <authorList>
            <person name="Sierra-Patev S."/>
            <person name="Min B."/>
            <person name="Naranjo-Ortiz M."/>
            <person name="Looney B."/>
            <person name="Konkel Z."/>
            <person name="Slot J.C."/>
            <person name="Sakamoto Y."/>
            <person name="Steenwyk J.L."/>
            <person name="Rokas A."/>
            <person name="Carro J."/>
            <person name="Camarero S."/>
            <person name="Ferreira P."/>
            <person name="Molpeceres G."/>
            <person name="Ruiz-Duenas F.J."/>
            <person name="Serrano A."/>
            <person name="Henrissat B."/>
            <person name="Drula E."/>
            <person name="Hughes K.W."/>
            <person name="Mata J.L."/>
            <person name="Ishikawa N.K."/>
            <person name="Vargas-Isla R."/>
            <person name="Ushijima S."/>
            <person name="Smith C.A."/>
            <person name="Donoghue J."/>
            <person name="Ahrendt S."/>
            <person name="Andreopoulos W."/>
            <person name="He G."/>
            <person name="LaButti K."/>
            <person name="Lipzen A."/>
            <person name="Ng V."/>
            <person name="Riley R."/>
            <person name="Sandor L."/>
            <person name="Barry K."/>
            <person name="Martinez A.T."/>
            <person name="Xiao Y."/>
            <person name="Gibbons J.G."/>
            <person name="Terashima K."/>
            <person name="Grigoriev I.V."/>
            <person name="Hibbett D."/>
        </authorList>
    </citation>
    <scope>NUCLEOTIDE SEQUENCE [LARGE SCALE GENOMIC DNA]</scope>
    <source>
        <strain evidence="1 3">TFB7810</strain>
    </source>
</reference>
<dbReference type="Gene3D" id="2.60.130.10">
    <property type="entry name" value="Aromatic compound dioxygenase"/>
    <property type="match status" value="1"/>
</dbReference>
<dbReference type="GO" id="GO:0008199">
    <property type="term" value="F:ferric iron binding"/>
    <property type="evidence" value="ECO:0007669"/>
    <property type="project" value="InterPro"/>
</dbReference>
<reference evidence="1" key="2">
    <citation type="submission" date="2022-08" db="EMBL/GenBank/DDBJ databases">
        <authorList>
            <consortium name="DOE Joint Genome Institute"/>
            <person name="Min B."/>
            <person name="Sierra-Patev S."/>
            <person name="Naranjo-Ortiz M."/>
            <person name="Looney B."/>
            <person name="Konkel Z."/>
            <person name="Slot J.C."/>
            <person name="Sakamoto Y."/>
            <person name="Steenwyk J.L."/>
            <person name="Rokas A."/>
            <person name="Carro J."/>
            <person name="Camarero S."/>
            <person name="Ferreira P."/>
            <person name="Molpeceres G."/>
            <person name="Ruiz-duenas F.J."/>
            <person name="Serrano A."/>
            <person name="Henrissat B."/>
            <person name="Drula E."/>
            <person name="Hughes K.W."/>
            <person name="Mata J.L."/>
            <person name="Ishikawa N.K."/>
            <person name="Vargas-Isla R."/>
            <person name="Ushijima S."/>
            <person name="Smith C.A."/>
            <person name="Ahrendt S."/>
            <person name="Andreopoulos W."/>
            <person name="He G."/>
            <person name="LaButti K."/>
            <person name="Lipzen A."/>
            <person name="Ng V."/>
            <person name="Riley R."/>
            <person name="Sandor L."/>
            <person name="Barry K."/>
            <person name="Martinez A.T."/>
            <person name="Xiao Y."/>
            <person name="Gibbons J.G."/>
            <person name="Terashima K."/>
            <person name="Hibbett D.S."/>
            <person name="Grigoriev I.V."/>
        </authorList>
    </citation>
    <scope>NUCLEOTIDE SEQUENCE</scope>
    <source>
        <strain evidence="1">TFB7810</strain>
    </source>
</reference>
<evidence type="ECO:0000313" key="1">
    <source>
        <dbReference type="EMBL" id="KAJ3750808.1"/>
    </source>
</evidence>
<keyword evidence="3" id="KW-1185">Reference proteome</keyword>
<dbReference type="EMBL" id="MU801909">
    <property type="protein sequence ID" value="KAJ3988416.1"/>
    <property type="molecule type" value="Genomic_DNA"/>
</dbReference>
<dbReference type="PANTHER" id="PTHR34315:SF1">
    <property type="entry name" value="INTRADIOL RING-CLEAVAGE DIOXYGENASES DOMAIN-CONTAINING PROTEIN-RELATED"/>
    <property type="match status" value="1"/>
</dbReference>
<keyword evidence="1" id="KW-0560">Oxidoreductase</keyword>
<dbReference type="Proteomes" id="UP001142393">
    <property type="component" value="Unassembled WGS sequence"/>
</dbReference>
<dbReference type="SUPFAM" id="SSF49482">
    <property type="entry name" value="Aromatic compound dioxygenase"/>
    <property type="match status" value="1"/>
</dbReference>
<dbReference type="InterPro" id="IPR015889">
    <property type="entry name" value="Intradiol_dOase_core"/>
</dbReference>
<dbReference type="AlphaFoldDB" id="A0A9W8PBG3"/>
<sequence length="282" mass="30274">MQMWPIIKDQWLKILFCIATSSTSSHLKMHFSTLAICAAVLCGIASAYPTEAAPQTLAARDCSAEAAALNMARREKRGLPPRSIYPTMPNEICVLAPEIAKENYVLSGSVVRNDVTDGEAGVALTMDIGVLDISTCQPLPNAMVEIWSTNAQGEYSTTALRGAYPSAANGIAEIQTIFPGFNSDGANHINIAVHSGNSMNSSTSHNGRVFFTDGWTNIISMSSPPYENNPNTRTLDLDDPVYVEANGNGYTAVVDIEEIQDDWPEGIVGYITVGINPSLVVD</sequence>
<reference evidence="2" key="1">
    <citation type="submission" date="2022-08" db="EMBL/GenBank/DDBJ databases">
        <authorList>
            <consortium name="DOE Joint Genome Institute"/>
            <person name="Min B."/>
            <person name="Riley R."/>
            <person name="Sierra-Patev S."/>
            <person name="Naranjo-Ortiz M."/>
            <person name="Looney B."/>
            <person name="Konkel Z."/>
            <person name="Slot J.C."/>
            <person name="Sakamoto Y."/>
            <person name="Steenwyk J.L."/>
            <person name="Rokas A."/>
            <person name="Carro J."/>
            <person name="Camarero S."/>
            <person name="Ferreira P."/>
            <person name="Molpeceres G."/>
            <person name="Ruiz-Duenas F.J."/>
            <person name="Serrano A."/>
            <person name="Henrissat B."/>
            <person name="Drula E."/>
            <person name="Hughes K.W."/>
            <person name="Mata J.L."/>
            <person name="Ishikawa N.K."/>
            <person name="Vargas-Isla R."/>
            <person name="Ushijima S."/>
            <person name="Smith C.A."/>
            <person name="Ahrendt S."/>
            <person name="Andreopoulos W."/>
            <person name="He G."/>
            <person name="Labutti K."/>
            <person name="Lipzen A."/>
            <person name="Ng V."/>
            <person name="Sandor L."/>
            <person name="Barry K."/>
            <person name="Martinez A.T."/>
            <person name="Xiao Y."/>
            <person name="Gibbons J.G."/>
            <person name="Terashima K."/>
            <person name="Hibbett D.S."/>
            <person name="Grigoriev I.V."/>
        </authorList>
    </citation>
    <scope>NUCLEOTIDE SEQUENCE</scope>
    <source>
        <strain evidence="2">TFB7829</strain>
    </source>
</reference>